<protein>
    <submittedName>
        <fullName evidence="4">Glutamate-1-semialdehyde 2 1-aminomutase</fullName>
    </submittedName>
</protein>
<dbReference type="InterPro" id="IPR015422">
    <property type="entry name" value="PyrdxlP-dep_Trfase_small"/>
</dbReference>
<comment type="similarity">
    <text evidence="3">Belongs to the class-III pyridoxal-phosphate-dependent aminotransferase family.</text>
</comment>
<evidence type="ECO:0000313" key="5">
    <source>
        <dbReference type="Proteomes" id="UP000488506"/>
    </source>
</evidence>
<dbReference type="PROSITE" id="PS00600">
    <property type="entry name" value="AA_TRANSFER_CLASS_3"/>
    <property type="match status" value="1"/>
</dbReference>
<proteinExistence type="inferred from homology"/>
<dbReference type="Gene3D" id="3.40.640.10">
    <property type="entry name" value="Type I PLP-dependent aspartate aminotransferase-like (Major domain)"/>
    <property type="match status" value="1"/>
</dbReference>
<gene>
    <name evidence="4" type="ORF">FD145_88</name>
</gene>
<dbReference type="PANTHER" id="PTHR43713">
    <property type="entry name" value="GLUTAMATE-1-SEMIALDEHYDE 2,1-AMINOMUTASE"/>
    <property type="match status" value="1"/>
</dbReference>
<comment type="caution">
    <text evidence="4">The sequence shown here is derived from an EMBL/GenBank/DDBJ whole genome shotgun (WGS) entry which is preliminary data.</text>
</comment>
<dbReference type="SUPFAM" id="SSF53383">
    <property type="entry name" value="PLP-dependent transferases"/>
    <property type="match status" value="1"/>
</dbReference>
<dbReference type="InterPro" id="IPR005814">
    <property type="entry name" value="Aminotrans_3"/>
</dbReference>
<dbReference type="InterPro" id="IPR015421">
    <property type="entry name" value="PyrdxlP-dep_Trfase_major"/>
</dbReference>
<dbReference type="CDD" id="cd00610">
    <property type="entry name" value="OAT_like"/>
    <property type="match status" value="1"/>
</dbReference>
<dbReference type="Pfam" id="PF00202">
    <property type="entry name" value="Aminotran_3"/>
    <property type="match status" value="1"/>
</dbReference>
<evidence type="ECO:0000256" key="1">
    <source>
        <dbReference type="ARBA" id="ARBA00001933"/>
    </source>
</evidence>
<organism evidence="4 5">
    <name type="scientific">Candidatus Saganbacteria bacterium</name>
    <dbReference type="NCBI Taxonomy" id="2575572"/>
    <lineage>
        <taxon>Bacteria</taxon>
        <taxon>Bacillati</taxon>
        <taxon>Saganbacteria</taxon>
    </lineage>
</organism>
<dbReference type="GO" id="GO:0030170">
    <property type="term" value="F:pyridoxal phosphate binding"/>
    <property type="evidence" value="ECO:0007669"/>
    <property type="project" value="InterPro"/>
</dbReference>
<comment type="cofactor">
    <cofactor evidence="1">
        <name>pyridoxal 5'-phosphate</name>
        <dbReference type="ChEBI" id="CHEBI:597326"/>
    </cofactor>
</comment>
<dbReference type="AlphaFoldDB" id="A0A833L2I5"/>
<dbReference type="Proteomes" id="UP000488506">
    <property type="component" value="Unassembled WGS sequence"/>
</dbReference>
<evidence type="ECO:0000313" key="4">
    <source>
        <dbReference type="EMBL" id="KAF0135262.1"/>
    </source>
</evidence>
<evidence type="ECO:0000256" key="2">
    <source>
        <dbReference type="ARBA" id="ARBA00022898"/>
    </source>
</evidence>
<reference evidence="4 5" key="1">
    <citation type="submission" date="2019-12" db="EMBL/GenBank/DDBJ databases">
        <authorList>
            <person name="Wolfe R."/>
            <person name="Danczak R."/>
            <person name="Wilkins M."/>
        </authorList>
    </citation>
    <scope>NUCLEOTIDE SEQUENCE [LARGE SCALE GENOMIC DNA]</scope>
    <source>
        <strain evidence="4">X2_MaxBin.013</strain>
    </source>
</reference>
<evidence type="ECO:0000256" key="3">
    <source>
        <dbReference type="RuleBase" id="RU003560"/>
    </source>
</evidence>
<dbReference type="InterPro" id="IPR049704">
    <property type="entry name" value="Aminotrans_3_PPA_site"/>
</dbReference>
<dbReference type="EMBL" id="WPAF01000001">
    <property type="protein sequence ID" value="KAF0135262.1"/>
    <property type="molecule type" value="Genomic_DNA"/>
</dbReference>
<dbReference type="PANTHER" id="PTHR43713:SF3">
    <property type="entry name" value="GLUTAMATE-1-SEMIALDEHYDE 2,1-AMINOMUTASE 1, CHLOROPLASTIC-RELATED"/>
    <property type="match status" value="1"/>
</dbReference>
<keyword evidence="2 3" id="KW-0663">Pyridoxal phosphate</keyword>
<dbReference type="InterPro" id="IPR015424">
    <property type="entry name" value="PyrdxlP-dep_Trfase"/>
</dbReference>
<dbReference type="GO" id="GO:0008483">
    <property type="term" value="F:transaminase activity"/>
    <property type="evidence" value="ECO:0007669"/>
    <property type="project" value="InterPro"/>
</dbReference>
<accession>A0A833L2I5</accession>
<dbReference type="Gene3D" id="3.90.1150.10">
    <property type="entry name" value="Aspartate Aminotransferase, domain 1"/>
    <property type="match status" value="1"/>
</dbReference>
<name>A0A833L2I5_UNCSA</name>
<sequence>MASSNEYLARSQESLASASTFNKVQLFGNGRTPFCLVRGDGAYTWDVDGNKYIDYIIGLGTMTLGHNHPVVNKAISEQLKKGISFSLPTPLEIQVAEMLIERIPSAEKVKFGKNGNDATSAAVRLARYYTGRDHILFCGYHGWQDWYVCQTSKNGGIPKCIGELSHRFVFNDINFLMKLLKDYKDNIACIILEPIPAKEWPRDNFLEKVREIATNNNVVLIFDEVVTGFRFHKGGAQALFNIVPDLSCFSKAIANGMPLSAIVGKAGIMSKFNDVYFSLTNAGETLSLAAAKAVLAFYDQADVPAQLARSGAKLREGIKSLIVKYNLSDRMEILGFDCRFGINFIDKNNLNYDPTDDLLYWIELVAAHGILSAGWHMISYAHTDRVIEETLMIYGTVLPKMRAKLEGRMEKKVG</sequence>